<dbReference type="GO" id="GO:0008270">
    <property type="term" value="F:zinc ion binding"/>
    <property type="evidence" value="ECO:0007669"/>
    <property type="project" value="UniProtKB-KW"/>
</dbReference>
<feature type="domain" description="Lunapark zinc ribbon" evidence="3">
    <location>
        <begin position="190"/>
        <end position="244"/>
    </location>
</feature>
<dbReference type="AlphaFoldDB" id="B6K546"/>
<evidence type="ECO:0000313" key="6">
    <source>
        <dbReference type="Proteomes" id="UP000001744"/>
    </source>
</evidence>
<keyword evidence="6" id="KW-1185">Reference proteome</keyword>
<reference evidence="4 6" key="1">
    <citation type="journal article" date="2011" name="Science">
        <title>Comparative functional genomics of the fission yeasts.</title>
        <authorList>
            <person name="Rhind N."/>
            <person name="Chen Z."/>
            <person name="Yassour M."/>
            <person name="Thompson D.A."/>
            <person name="Haas B.J."/>
            <person name="Habib N."/>
            <person name="Wapinski I."/>
            <person name="Roy S."/>
            <person name="Lin M.F."/>
            <person name="Heiman D.I."/>
            <person name="Young S.K."/>
            <person name="Furuya K."/>
            <person name="Guo Y."/>
            <person name="Pidoux A."/>
            <person name="Chen H.M."/>
            <person name="Robbertse B."/>
            <person name="Goldberg J.M."/>
            <person name="Aoki K."/>
            <person name="Bayne E.H."/>
            <person name="Berlin A.M."/>
            <person name="Desjardins C.A."/>
            <person name="Dobbs E."/>
            <person name="Dukaj L."/>
            <person name="Fan L."/>
            <person name="FitzGerald M.G."/>
            <person name="French C."/>
            <person name="Gujja S."/>
            <person name="Hansen K."/>
            <person name="Keifenheim D."/>
            <person name="Levin J.Z."/>
            <person name="Mosher R.A."/>
            <person name="Mueller C.A."/>
            <person name="Pfiffner J."/>
            <person name="Priest M."/>
            <person name="Russ C."/>
            <person name="Smialowska A."/>
            <person name="Swoboda P."/>
            <person name="Sykes S.M."/>
            <person name="Vaughn M."/>
            <person name="Vengrova S."/>
            <person name="Yoder R."/>
            <person name="Zeng Q."/>
            <person name="Allshire R."/>
            <person name="Baulcombe D."/>
            <person name="Birren B.W."/>
            <person name="Brown W."/>
            <person name="Ekwall K."/>
            <person name="Kellis M."/>
            <person name="Leatherwood J."/>
            <person name="Levin H."/>
            <person name="Margalit H."/>
            <person name="Martienssen R."/>
            <person name="Nieduszynski C.A."/>
            <person name="Spatafora J.W."/>
            <person name="Friedman N."/>
            <person name="Dalgaard J.Z."/>
            <person name="Baumann P."/>
            <person name="Niki H."/>
            <person name="Regev A."/>
            <person name="Nusbaum C."/>
        </authorList>
    </citation>
    <scope>NUCLEOTIDE SEQUENCE [LARGE SCALE GENOMIC DNA]</scope>
    <source>
        <strain evidence="6">yFS275 / FY16936</strain>
    </source>
</reference>
<comment type="function">
    <text evidence="1">Plays a role in determining ER morphology.</text>
</comment>
<dbReference type="OrthoDB" id="1725934at2759"/>
<keyword evidence="1" id="KW-0472">Membrane</keyword>
<dbReference type="VEuPathDB" id="FungiDB:SJAG_03812"/>
<feature type="region of interest" description="Disordered" evidence="2">
    <location>
        <begin position="248"/>
        <end position="323"/>
    </location>
</feature>
<feature type="transmembrane region" description="Helical" evidence="1">
    <location>
        <begin position="43"/>
        <end position="62"/>
    </location>
</feature>
<dbReference type="STRING" id="402676.B6K546"/>
<dbReference type="GO" id="GO:0071788">
    <property type="term" value="P:endoplasmic reticulum tubular network maintenance"/>
    <property type="evidence" value="ECO:0007669"/>
    <property type="project" value="UniProtKB-UniRule"/>
</dbReference>
<dbReference type="HOGENOM" id="CLU_860952_0_0_1"/>
<feature type="compositionally biased region" description="Low complexity" evidence="2">
    <location>
        <begin position="290"/>
        <end position="323"/>
    </location>
</feature>
<dbReference type="GO" id="GO:0098826">
    <property type="term" value="C:endoplasmic reticulum tubular network membrane"/>
    <property type="evidence" value="ECO:0007669"/>
    <property type="project" value="UniProtKB-UniRule"/>
</dbReference>
<organism evidence="4 6">
    <name type="scientific">Schizosaccharomyces japonicus (strain yFS275 / FY16936)</name>
    <name type="common">Fission yeast</name>
    <dbReference type="NCBI Taxonomy" id="402676"/>
    <lineage>
        <taxon>Eukaryota</taxon>
        <taxon>Fungi</taxon>
        <taxon>Dikarya</taxon>
        <taxon>Ascomycota</taxon>
        <taxon>Taphrinomycotina</taxon>
        <taxon>Schizosaccharomycetes</taxon>
        <taxon>Schizosaccharomycetales</taxon>
        <taxon>Schizosaccharomycetaceae</taxon>
        <taxon>Schizosaccharomyces</taxon>
    </lineage>
</organism>
<evidence type="ECO:0000256" key="2">
    <source>
        <dbReference type="SAM" id="MobiDB-lite"/>
    </source>
</evidence>
<dbReference type="GeneID" id="7050454"/>
<keyword evidence="1" id="KW-0479">Metal-binding</keyword>
<dbReference type="Pfam" id="PF10058">
    <property type="entry name" value="Zn_ribbon_10"/>
    <property type="match status" value="1"/>
</dbReference>
<keyword evidence="1" id="KW-0862">Zinc</keyword>
<keyword evidence="1" id="KW-1133">Transmembrane helix</keyword>
<comment type="similarity">
    <text evidence="1">Belongs to the lunapark family.</text>
</comment>
<evidence type="ECO:0000259" key="3">
    <source>
        <dbReference type="Pfam" id="PF10058"/>
    </source>
</evidence>
<evidence type="ECO:0000313" key="5">
    <source>
        <dbReference type="JaponicusDB" id="SJAG_03812"/>
    </source>
</evidence>
<dbReference type="EMBL" id="KE651167">
    <property type="protein sequence ID" value="EEB08650.2"/>
    <property type="molecule type" value="Genomic_DNA"/>
</dbReference>
<dbReference type="Proteomes" id="UP000001744">
    <property type="component" value="Unassembled WGS sequence"/>
</dbReference>
<dbReference type="PANTHER" id="PTHR22166:SF12">
    <property type="entry name" value="ENDOPLASMIC RETICULUM JUNCTION FORMATION PROTEIN LUNAPARK"/>
    <property type="match status" value="1"/>
</dbReference>
<dbReference type="OMA" id="ANDNKTH"/>
<keyword evidence="1" id="KW-0863">Zinc-finger</keyword>
<evidence type="ECO:0000313" key="4">
    <source>
        <dbReference type="EMBL" id="EEB08650.2"/>
    </source>
</evidence>
<gene>
    <name evidence="5" type="primary">lnp1</name>
    <name evidence="4" type="ORF">SJAG_03812</name>
</gene>
<dbReference type="InterPro" id="IPR040115">
    <property type="entry name" value="Lnp"/>
</dbReference>
<keyword evidence="1" id="KW-0256">Endoplasmic reticulum</keyword>
<accession>B6K546</accession>
<dbReference type="PANTHER" id="PTHR22166">
    <property type="entry name" value="ENDOPLASMIC RETICULUM JUNCTION FORMATION PROTEIN LUNAPARK"/>
    <property type="match status" value="1"/>
</dbReference>
<keyword evidence="1" id="KW-0812">Transmembrane</keyword>
<dbReference type="eggNOG" id="KOG2846">
    <property type="taxonomic scope" value="Eukaryota"/>
</dbReference>
<feature type="compositionally biased region" description="Polar residues" evidence="2">
    <location>
        <begin position="263"/>
        <end position="289"/>
    </location>
</feature>
<dbReference type="GO" id="GO:1903373">
    <property type="term" value="P:positive regulation of endoplasmic reticulum tubular network organization"/>
    <property type="evidence" value="ECO:0007669"/>
    <property type="project" value="UniProtKB-UniRule"/>
</dbReference>
<evidence type="ECO:0000256" key="1">
    <source>
        <dbReference type="RuleBase" id="RU367073"/>
    </source>
</evidence>
<protein>
    <recommendedName>
        <fullName evidence="1">Endoplasmic reticulum junction formation protein lunapark</fullName>
    </recommendedName>
</protein>
<dbReference type="InterPro" id="IPR019273">
    <property type="entry name" value="Lunapark_Znf"/>
</dbReference>
<name>B6K546_SCHJY</name>
<comment type="domain">
    <text evidence="1">The C4-type zinc finger motif is necessary both for its ER three-way tubular junction localization and formation.</text>
</comment>
<proteinExistence type="inferred from homology"/>
<comment type="subcellular location">
    <subcellularLocation>
        <location evidence="1">Endoplasmic reticulum membrane</location>
        <topology evidence="1">Multi-pass membrane protein</topology>
    </subcellularLocation>
</comment>
<dbReference type="JaponicusDB" id="SJAG_03812">
    <property type="gene designation" value="lnp1"/>
</dbReference>
<dbReference type="RefSeq" id="XP_002174943.2">
    <property type="nucleotide sequence ID" value="XM_002174907.2"/>
</dbReference>
<sequence length="323" mass="35935">MNWFSRKRRTFDYEEALDDIAEKLEELKLDIHRNRMRQRQWSWKWFLGSSTMFTIVFAGWSWHCRSLWDLPVWIVWGLKLNVYVLGIFLSWSVKECITWMFGVILRRKKAQHRHCLEEKRVLIESLKSRKEYFETQALLERYAGVAPETGSTRASFSGGAPVAVGAADAAAGDPSSQANASSENEYPKKWYDKLLEKIVGGPERDVHKCAALICSTCFRHNGLAPPDVAASDVSFICAYCRAWNGPVPTLKTNPPSEPVSVPANDNKTHGSNSSSTNSAAYLSPSSHTNSVRGSVSSVAEGAAADTQDTTNAATSENAASEHR</sequence>
<feature type="transmembrane region" description="Helical" evidence="1">
    <location>
        <begin position="82"/>
        <end position="105"/>
    </location>
</feature>